<name>A0A8S3RQ78_MYTED</name>
<feature type="compositionally biased region" description="Basic and acidic residues" evidence="1">
    <location>
        <begin position="194"/>
        <end position="214"/>
    </location>
</feature>
<dbReference type="EMBL" id="CAJPWZ010001243">
    <property type="protein sequence ID" value="CAG2210679.1"/>
    <property type="molecule type" value="Genomic_DNA"/>
</dbReference>
<feature type="compositionally biased region" description="Basic and acidic residues" evidence="1">
    <location>
        <begin position="285"/>
        <end position="295"/>
    </location>
</feature>
<dbReference type="Proteomes" id="UP000683360">
    <property type="component" value="Unassembled WGS sequence"/>
</dbReference>
<reference evidence="2" key="1">
    <citation type="submission" date="2021-03" db="EMBL/GenBank/DDBJ databases">
        <authorList>
            <person name="Bekaert M."/>
        </authorList>
    </citation>
    <scope>NUCLEOTIDE SEQUENCE</scope>
</reference>
<gene>
    <name evidence="2" type="ORF">MEDL_24753</name>
</gene>
<feature type="compositionally biased region" description="Basic and acidic residues" evidence="1">
    <location>
        <begin position="328"/>
        <end position="500"/>
    </location>
</feature>
<feature type="compositionally biased region" description="Polar residues" evidence="1">
    <location>
        <begin position="158"/>
        <end position="179"/>
    </location>
</feature>
<organism evidence="2 3">
    <name type="scientific">Mytilus edulis</name>
    <name type="common">Blue mussel</name>
    <dbReference type="NCBI Taxonomy" id="6550"/>
    <lineage>
        <taxon>Eukaryota</taxon>
        <taxon>Metazoa</taxon>
        <taxon>Spiralia</taxon>
        <taxon>Lophotrochozoa</taxon>
        <taxon>Mollusca</taxon>
        <taxon>Bivalvia</taxon>
        <taxon>Autobranchia</taxon>
        <taxon>Pteriomorphia</taxon>
        <taxon>Mytilida</taxon>
        <taxon>Mytiloidea</taxon>
        <taxon>Mytilidae</taxon>
        <taxon>Mytilinae</taxon>
        <taxon>Mytilus</taxon>
    </lineage>
</organism>
<feature type="compositionally biased region" description="Basic and acidic residues" evidence="1">
    <location>
        <begin position="526"/>
        <end position="537"/>
    </location>
</feature>
<feature type="compositionally biased region" description="Basic residues" evidence="1">
    <location>
        <begin position="561"/>
        <end position="571"/>
    </location>
</feature>
<dbReference type="OrthoDB" id="6163041at2759"/>
<evidence type="ECO:0000313" key="3">
    <source>
        <dbReference type="Proteomes" id="UP000683360"/>
    </source>
</evidence>
<feature type="region of interest" description="Disordered" evidence="1">
    <location>
        <begin position="263"/>
        <end position="571"/>
    </location>
</feature>
<accession>A0A8S3RQ78</accession>
<feature type="compositionally biased region" description="Basic and acidic residues" evidence="1">
    <location>
        <begin position="240"/>
        <end position="250"/>
    </location>
</feature>
<keyword evidence="3" id="KW-1185">Reference proteome</keyword>
<feature type="region of interest" description="Disordered" evidence="1">
    <location>
        <begin position="158"/>
        <end position="250"/>
    </location>
</feature>
<comment type="caution">
    <text evidence="2">The sequence shown here is derived from an EMBL/GenBank/DDBJ whole genome shotgun (WGS) entry which is preliminary data.</text>
</comment>
<protein>
    <submittedName>
        <fullName evidence="2">Uncharacterized protein</fullName>
    </submittedName>
</protein>
<feature type="compositionally biased region" description="Basic and acidic residues" evidence="1">
    <location>
        <begin position="304"/>
        <end position="320"/>
    </location>
</feature>
<evidence type="ECO:0000313" key="2">
    <source>
        <dbReference type="EMBL" id="CAG2210679.1"/>
    </source>
</evidence>
<evidence type="ECO:0000256" key="1">
    <source>
        <dbReference type="SAM" id="MobiDB-lite"/>
    </source>
</evidence>
<proteinExistence type="predicted"/>
<sequence>MAIVEDRRPRSKCLSVESFRWVSVLPHLHHKYANKSTPPMFTMHGSPIKIRENYRQKEKQLSDWTDFVARTSNFQLLKVKYNSSKYSYHIRFSNMQAVFYEIDGQPAAVGDNTLCEVRRLSTPSFAEKKMMVDSYLTQWRWYWQDDSRIWNMYNKQTKGQTNGHAVTEPETQPIKTESSPKQKKQTTPKPAKPTKQEPAKKKKVLKEAEEEKKNVKNVPVPDDTDGWTTLVKGGKKKGGKKTETVEEKLTAEKIVEKVKEVTAAVVSEEPPQEQRNKKKQKKKAGKEADEVKVESSKPPVEPVKVSEPKQDEGKFEEASSKKAKSKKKADSQKEEVKVEAKKTEVKAKTEPKVQTEAKAKTDTKPKKSVETKTEAKQDVKPKDVKQEAKPKDAKKEPKAKETKQEAKPKEAKQEVKPKEAKQDAKPKEVKQEVKPKEAKQEVKPKETKADKQKEGKKEEAAKPKEDKSEGKTKKQTSESKPETTEPKKGKKAAEKSEAKAPTKPTTPDQPAKGTNDFVLINPQDVEPEKSSPVDSDKNSAGSDMSVSFDELGDSWVEAKPKSKKKKARREN</sequence>
<dbReference type="AlphaFoldDB" id="A0A8S3RQ78"/>